<feature type="compositionally biased region" description="Basic and acidic residues" evidence="7">
    <location>
        <begin position="180"/>
        <end position="189"/>
    </location>
</feature>
<dbReference type="SUPFAM" id="SSF47459">
    <property type="entry name" value="HLH, helix-loop-helix DNA-binding domain"/>
    <property type="match status" value="1"/>
</dbReference>
<evidence type="ECO:0000256" key="6">
    <source>
        <dbReference type="SAM" id="Coils"/>
    </source>
</evidence>
<feature type="domain" description="BHLH" evidence="8">
    <location>
        <begin position="255"/>
        <end position="305"/>
    </location>
</feature>
<keyword evidence="2" id="KW-0805">Transcription regulation</keyword>
<feature type="region of interest" description="Disordered" evidence="7">
    <location>
        <begin position="157"/>
        <end position="193"/>
    </location>
</feature>
<keyword evidence="3" id="KW-0238">DNA-binding</keyword>
<evidence type="ECO:0000256" key="1">
    <source>
        <dbReference type="ARBA" id="ARBA00004123"/>
    </source>
</evidence>
<dbReference type="Pfam" id="PF00010">
    <property type="entry name" value="HLH"/>
    <property type="match status" value="1"/>
</dbReference>
<proteinExistence type="predicted"/>
<dbReference type="SMART" id="SM00353">
    <property type="entry name" value="HLH"/>
    <property type="match status" value="1"/>
</dbReference>
<feature type="region of interest" description="Disordered" evidence="7">
    <location>
        <begin position="76"/>
        <end position="96"/>
    </location>
</feature>
<dbReference type="Proteomes" id="UP000242715">
    <property type="component" value="Unassembled WGS sequence"/>
</dbReference>
<dbReference type="OrthoDB" id="2019494at2759"/>
<evidence type="ECO:0000256" key="2">
    <source>
        <dbReference type="ARBA" id="ARBA00023015"/>
    </source>
</evidence>
<reference evidence="10" key="1">
    <citation type="journal article" date="2017" name="Front. Plant Sci.">
        <title>Climate Clever Clovers: New Paradigm to Reduce the Environmental Footprint of Ruminants by Breeding Low Methanogenic Forages Utilizing Haplotype Variation.</title>
        <authorList>
            <person name="Kaur P."/>
            <person name="Appels R."/>
            <person name="Bayer P.E."/>
            <person name="Keeble-Gagnere G."/>
            <person name="Wang J."/>
            <person name="Hirakawa H."/>
            <person name="Shirasawa K."/>
            <person name="Vercoe P."/>
            <person name="Stefanova K."/>
            <person name="Durmic Z."/>
            <person name="Nichols P."/>
            <person name="Revell C."/>
            <person name="Isobe S.N."/>
            <person name="Edwards D."/>
            <person name="Erskine W."/>
        </authorList>
    </citation>
    <scope>NUCLEOTIDE SEQUENCE [LARGE SCALE GENOMIC DNA]</scope>
    <source>
        <strain evidence="10">cv. Daliak</strain>
    </source>
</reference>
<organism evidence="9 10">
    <name type="scientific">Trifolium subterraneum</name>
    <name type="common">Subterranean clover</name>
    <dbReference type="NCBI Taxonomy" id="3900"/>
    <lineage>
        <taxon>Eukaryota</taxon>
        <taxon>Viridiplantae</taxon>
        <taxon>Streptophyta</taxon>
        <taxon>Embryophyta</taxon>
        <taxon>Tracheophyta</taxon>
        <taxon>Spermatophyta</taxon>
        <taxon>Magnoliopsida</taxon>
        <taxon>eudicotyledons</taxon>
        <taxon>Gunneridae</taxon>
        <taxon>Pentapetalae</taxon>
        <taxon>rosids</taxon>
        <taxon>fabids</taxon>
        <taxon>Fabales</taxon>
        <taxon>Fabaceae</taxon>
        <taxon>Papilionoideae</taxon>
        <taxon>50 kb inversion clade</taxon>
        <taxon>NPAAA clade</taxon>
        <taxon>Hologalegina</taxon>
        <taxon>IRL clade</taxon>
        <taxon>Trifolieae</taxon>
        <taxon>Trifolium</taxon>
    </lineage>
</organism>
<feature type="compositionally biased region" description="Low complexity" evidence="7">
    <location>
        <begin position="83"/>
        <end position="96"/>
    </location>
</feature>
<keyword evidence="4" id="KW-0804">Transcription</keyword>
<keyword evidence="6" id="KW-0175">Coiled coil</keyword>
<evidence type="ECO:0000256" key="5">
    <source>
        <dbReference type="ARBA" id="ARBA00023242"/>
    </source>
</evidence>
<dbReference type="PANTHER" id="PTHR16223:SF125">
    <property type="entry name" value="OS08G0506700 PROTEIN"/>
    <property type="match status" value="1"/>
</dbReference>
<dbReference type="Gene3D" id="4.10.280.10">
    <property type="entry name" value="Helix-loop-helix DNA-binding domain"/>
    <property type="match status" value="1"/>
</dbReference>
<evidence type="ECO:0000256" key="7">
    <source>
        <dbReference type="SAM" id="MobiDB-lite"/>
    </source>
</evidence>
<evidence type="ECO:0000256" key="3">
    <source>
        <dbReference type="ARBA" id="ARBA00023125"/>
    </source>
</evidence>
<dbReference type="AlphaFoldDB" id="A0A2Z6N2Z0"/>
<evidence type="ECO:0000313" key="10">
    <source>
        <dbReference type="Proteomes" id="UP000242715"/>
    </source>
</evidence>
<dbReference type="FunFam" id="4.10.280.10:FF:000021">
    <property type="entry name" value="Transcription factor bHLH130 family"/>
    <property type="match status" value="1"/>
</dbReference>
<keyword evidence="10" id="KW-1185">Reference proteome</keyword>
<dbReference type="InterPro" id="IPR011598">
    <property type="entry name" value="bHLH_dom"/>
</dbReference>
<evidence type="ECO:0000259" key="8">
    <source>
        <dbReference type="PROSITE" id="PS50888"/>
    </source>
</evidence>
<evidence type="ECO:0000313" key="9">
    <source>
        <dbReference type="EMBL" id="GAU23467.1"/>
    </source>
</evidence>
<dbReference type="GO" id="GO:0005634">
    <property type="term" value="C:nucleus"/>
    <property type="evidence" value="ECO:0007669"/>
    <property type="project" value="UniProtKB-SubCell"/>
</dbReference>
<gene>
    <name evidence="9" type="ORF">TSUD_331650</name>
</gene>
<dbReference type="PROSITE" id="PS50888">
    <property type="entry name" value="BHLH"/>
    <property type="match status" value="1"/>
</dbReference>
<comment type="subcellular location">
    <subcellularLocation>
        <location evidence="1">Nucleus</location>
    </subcellularLocation>
</comment>
<dbReference type="GO" id="GO:0000978">
    <property type="term" value="F:RNA polymerase II cis-regulatory region sequence-specific DNA binding"/>
    <property type="evidence" value="ECO:0007669"/>
    <property type="project" value="TreeGrafter"/>
</dbReference>
<sequence>MDLNSRYQHQLQQNEPNSRLLRFRSTTSSDHIHTNFKQGGEVCGGSARTNNEPAERLALRFNNSGETSSSFRQFMDHKPSNHSSSSASSSMMVGSSMGMDQPNRTTFPAGHFSNNIISFGNGYDTMKGVENYDGVNDSDGELTLSMNILKNQIGFSPKSHSSLGRLSHNSKTGSDGIGTTHRDDGRQDDGNNDAQYYGHKFLYDSNDQNIEVGNQVDTLSHHLSLPRKSSEMFVVQNLLQFPDSVPSSIRAKRGFATHPRSVAERVRRTRISERMRKLQELVPNIDKQTCTSDMLELAVEYINDLQKELKILTAKRAKCRCRNQK</sequence>
<accession>A0A2Z6N2Z0</accession>
<feature type="compositionally biased region" description="Polar residues" evidence="7">
    <location>
        <begin position="157"/>
        <end position="173"/>
    </location>
</feature>
<keyword evidence="5" id="KW-0539">Nucleus</keyword>
<dbReference type="InterPro" id="IPR036638">
    <property type="entry name" value="HLH_DNA-bd_sf"/>
</dbReference>
<dbReference type="EMBL" id="DF973269">
    <property type="protein sequence ID" value="GAU23467.1"/>
    <property type="molecule type" value="Genomic_DNA"/>
</dbReference>
<dbReference type="GO" id="GO:0000981">
    <property type="term" value="F:DNA-binding transcription factor activity, RNA polymerase II-specific"/>
    <property type="evidence" value="ECO:0007669"/>
    <property type="project" value="TreeGrafter"/>
</dbReference>
<dbReference type="GO" id="GO:0046983">
    <property type="term" value="F:protein dimerization activity"/>
    <property type="evidence" value="ECO:0007669"/>
    <property type="project" value="InterPro"/>
</dbReference>
<feature type="coiled-coil region" evidence="6">
    <location>
        <begin position="295"/>
        <end position="322"/>
    </location>
</feature>
<dbReference type="InterPro" id="IPR045843">
    <property type="entry name" value="IND-like"/>
</dbReference>
<protein>
    <recommendedName>
        <fullName evidence="8">BHLH domain-containing protein</fullName>
    </recommendedName>
</protein>
<name>A0A2Z6N2Z0_TRISU</name>
<evidence type="ECO:0000256" key="4">
    <source>
        <dbReference type="ARBA" id="ARBA00023163"/>
    </source>
</evidence>
<dbReference type="PANTHER" id="PTHR16223">
    <property type="entry name" value="TRANSCRIPTION FACTOR BHLH83-RELATED"/>
    <property type="match status" value="1"/>
</dbReference>